<gene>
    <name evidence="2" type="ORF">SOCEGT47_050620</name>
</gene>
<dbReference type="RefSeq" id="WP_129350710.1">
    <property type="nucleotide sequence ID" value="NZ_CP012670.1"/>
</dbReference>
<reference evidence="2 3" key="1">
    <citation type="submission" date="2015-09" db="EMBL/GenBank/DDBJ databases">
        <title>Sorangium comparison.</title>
        <authorList>
            <person name="Zaburannyi N."/>
            <person name="Bunk B."/>
            <person name="Overmann J."/>
            <person name="Mueller R."/>
        </authorList>
    </citation>
    <scope>NUCLEOTIDE SEQUENCE [LARGE SCALE GENOMIC DNA]</scope>
    <source>
        <strain evidence="2 3">So ceGT47</strain>
    </source>
</reference>
<dbReference type="EMBL" id="CP012670">
    <property type="protein sequence ID" value="AUX24524.1"/>
    <property type="molecule type" value="Genomic_DNA"/>
</dbReference>
<name>A0A4P2Q535_SORCE</name>
<keyword evidence="1" id="KW-0732">Signal</keyword>
<dbReference type="PROSITE" id="PS51257">
    <property type="entry name" value="PROKAR_LIPOPROTEIN"/>
    <property type="match status" value="1"/>
</dbReference>
<evidence type="ECO:0000256" key="1">
    <source>
        <dbReference type="SAM" id="SignalP"/>
    </source>
</evidence>
<accession>A0A4P2Q535</accession>
<proteinExistence type="predicted"/>
<evidence type="ECO:0000313" key="3">
    <source>
        <dbReference type="Proteomes" id="UP000295781"/>
    </source>
</evidence>
<protein>
    <recommendedName>
        <fullName evidence="4">Secreted protein</fullName>
    </recommendedName>
</protein>
<sequence>MPRAHASLLALLLPLSSAAAACAPSLPDPKEAVQAYAAAAARGDADAIYGMLSERSRTALSREEVRRRVAEARAELAEQARSVTAPGVVIKTHARVRYPDGEIATLELDERERAFRISAADALPAGGRTPEQALEQLRRVLARRSYAGLLRVLTPATRGAIEGDLRSLVEGLAQPEGLEVRIAGDSATVQIPGGHEVKLRREAGVWRVEDFD</sequence>
<feature type="chain" id="PRO_5020212624" description="Secreted protein" evidence="1">
    <location>
        <begin position="22"/>
        <end position="212"/>
    </location>
</feature>
<dbReference type="AlphaFoldDB" id="A0A4P2Q535"/>
<dbReference type="Proteomes" id="UP000295781">
    <property type="component" value="Chromosome"/>
</dbReference>
<evidence type="ECO:0000313" key="2">
    <source>
        <dbReference type="EMBL" id="AUX24524.1"/>
    </source>
</evidence>
<evidence type="ECO:0008006" key="4">
    <source>
        <dbReference type="Google" id="ProtNLM"/>
    </source>
</evidence>
<organism evidence="2 3">
    <name type="scientific">Sorangium cellulosum</name>
    <name type="common">Polyangium cellulosum</name>
    <dbReference type="NCBI Taxonomy" id="56"/>
    <lineage>
        <taxon>Bacteria</taxon>
        <taxon>Pseudomonadati</taxon>
        <taxon>Myxococcota</taxon>
        <taxon>Polyangia</taxon>
        <taxon>Polyangiales</taxon>
        <taxon>Polyangiaceae</taxon>
        <taxon>Sorangium</taxon>
    </lineage>
</organism>
<dbReference type="OrthoDB" id="5511616at2"/>
<feature type="signal peptide" evidence="1">
    <location>
        <begin position="1"/>
        <end position="21"/>
    </location>
</feature>